<sequence>MEIQSANRQHPVPQNVMDVEFKLIGELTIRQFSYLVVFGLLFLLTYNSPLPLLFKVPILIVEVLAGISFAFLPYNDITLDKWTVNYIRAITMPRIRIWKHLPNTPYFFTYTPKSKEVKEQVREYSSNKDRSKSIQELFNKKPPEKLGSFEDDSDITQHEIAYLQKIGFKAPVTTSTNIKSEVIIPEKPKIEEKSSTLVEDELETKKALASKSIEKQPQQNVNEEQRQEENLKKAFNIGLPEEDKEEKREEEPKQEEA</sequence>
<keyword evidence="2" id="KW-0472">Membrane</keyword>
<evidence type="ECO:0000313" key="3">
    <source>
        <dbReference type="EMBL" id="HHH14137.1"/>
    </source>
</evidence>
<feature type="transmembrane region" description="Helical" evidence="2">
    <location>
        <begin position="27"/>
        <end position="46"/>
    </location>
</feature>
<proteinExistence type="predicted"/>
<dbReference type="InterPro" id="IPR024414">
    <property type="entry name" value="Uncharacterised_PrgI"/>
</dbReference>
<organism evidence="3">
    <name type="scientific">candidate division WWE3 bacterium</name>
    <dbReference type="NCBI Taxonomy" id="2053526"/>
    <lineage>
        <taxon>Bacteria</taxon>
        <taxon>Katanobacteria</taxon>
    </lineage>
</organism>
<dbReference type="Proteomes" id="UP000886106">
    <property type="component" value="Unassembled WGS sequence"/>
</dbReference>
<dbReference type="EMBL" id="DRNS01000024">
    <property type="protein sequence ID" value="HHH14137.1"/>
    <property type="molecule type" value="Genomic_DNA"/>
</dbReference>
<keyword evidence="2" id="KW-0812">Transmembrane</keyword>
<dbReference type="AlphaFoldDB" id="A0A7V5IZZ1"/>
<feature type="compositionally biased region" description="Basic and acidic residues" evidence="1">
    <location>
        <begin position="223"/>
        <end position="232"/>
    </location>
</feature>
<feature type="region of interest" description="Disordered" evidence="1">
    <location>
        <begin position="209"/>
        <end position="257"/>
    </location>
</feature>
<feature type="non-terminal residue" evidence="3">
    <location>
        <position position="257"/>
    </location>
</feature>
<evidence type="ECO:0000256" key="1">
    <source>
        <dbReference type="SAM" id="MobiDB-lite"/>
    </source>
</evidence>
<dbReference type="Pfam" id="PF12666">
    <property type="entry name" value="PrgI"/>
    <property type="match status" value="1"/>
</dbReference>
<keyword evidence="2" id="KW-1133">Transmembrane helix</keyword>
<gene>
    <name evidence="3" type="ORF">ENJ78_00330</name>
</gene>
<reference evidence="3" key="1">
    <citation type="journal article" date="2020" name="mSystems">
        <title>Genome- and Community-Level Interaction Insights into Carbon Utilization and Element Cycling Functions of Hydrothermarchaeota in Hydrothermal Sediment.</title>
        <authorList>
            <person name="Zhou Z."/>
            <person name="Liu Y."/>
            <person name="Xu W."/>
            <person name="Pan J."/>
            <person name="Luo Z.H."/>
            <person name="Li M."/>
        </authorList>
    </citation>
    <scope>NUCLEOTIDE SEQUENCE [LARGE SCALE GENOMIC DNA]</scope>
    <source>
        <strain evidence="3">HyVt-517</strain>
    </source>
</reference>
<protein>
    <submittedName>
        <fullName evidence="3">PrgI family protein</fullName>
    </submittedName>
</protein>
<evidence type="ECO:0000256" key="2">
    <source>
        <dbReference type="SAM" id="Phobius"/>
    </source>
</evidence>
<accession>A0A7V5IZZ1</accession>
<name>A0A7V5IZZ1_UNCKA</name>
<feature type="compositionally biased region" description="Basic and acidic residues" evidence="1">
    <location>
        <begin position="245"/>
        <end position="257"/>
    </location>
</feature>
<comment type="caution">
    <text evidence="3">The sequence shown here is derived from an EMBL/GenBank/DDBJ whole genome shotgun (WGS) entry which is preliminary data.</text>
</comment>